<dbReference type="Proteomes" id="UP000215126">
    <property type="component" value="Chromosome 1"/>
</dbReference>
<keyword evidence="5" id="KW-0547">Nucleotide-binding</keyword>
<evidence type="ECO:0000313" key="17">
    <source>
        <dbReference type="Proteomes" id="UP000335538"/>
    </source>
</evidence>
<dbReference type="EMBL" id="LT906435">
    <property type="protein sequence ID" value="SNU86487.1"/>
    <property type="molecule type" value="Genomic_DNA"/>
</dbReference>
<keyword evidence="7" id="KW-0067">ATP-binding</keyword>
<keyword evidence="10 12" id="KW-0472">Membrane</keyword>
<dbReference type="Pfam" id="PF13493">
    <property type="entry name" value="DUF4118"/>
    <property type="match status" value="1"/>
</dbReference>
<evidence type="ECO:0000256" key="8">
    <source>
        <dbReference type="ARBA" id="ARBA00022989"/>
    </source>
</evidence>
<evidence type="ECO:0000256" key="12">
    <source>
        <dbReference type="SAM" id="Phobius"/>
    </source>
</evidence>
<evidence type="ECO:0000256" key="9">
    <source>
        <dbReference type="ARBA" id="ARBA00023012"/>
    </source>
</evidence>
<keyword evidence="4 12" id="KW-0812">Transmembrane</keyword>
<evidence type="ECO:0000256" key="7">
    <source>
        <dbReference type="ARBA" id="ARBA00022840"/>
    </source>
</evidence>
<feature type="domain" description="Sensor protein KdpD transmembrane" evidence="13">
    <location>
        <begin position="17"/>
        <end position="120"/>
    </location>
</feature>
<name>A0A239SM51_9BURK</name>
<proteinExistence type="predicted"/>
<reference evidence="15 17" key="2">
    <citation type="submission" date="2019-08" db="EMBL/GenBank/DDBJ databases">
        <authorList>
            <person name="Peeters C."/>
        </authorList>
    </citation>
    <scope>NUCLEOTIDE SEQUENCE [LARGE SCALE GENOMIC DNA]</scope>
    <source>
        <strain evidence="15 17">LMG 31121</strain>
    </source>
</reference>
<dbReference type="GO" id="GO:0000160">
    <property type="term" value="P:phosphorelay signal transduction system"/>
    <property type="evidence" value="ECO:0007669"/>
    <property type="project" value="UniProtKB-KW"/>
</dbReference>
<evidence type="ECO:0000256" key="10">
    <source>
        <dbReference type="ARBA" id="ARBA00023136"/>
    </source>
</evidence>
<feature type="transmembrane region" description="Helical" evidence="12">
    <location>
        <begin position="17"/>
        <end position="34"/>
    </location>
</feature>
<evidence type="ECO:0000256" key="5">
    <source>
        <dbReference type="ARBA" id="ARBA00022741"/>
    </source>
</evidence>
<dbReference type="RefSeq" id="WP_084103837.1">
    <property type="nucleotide sequence ID" value="NZ_AP028930.1"/>
</dbReference>
<dbReference type="GeneID" id="88095933"/>
<keyword evidence="8 12" id="KW-1133">Transmembrane helix</keyword>
<gene>
    <name evidence="15" type="ORF">PSP31121_02961</name>
    <name evidence="14" type="ORF">SAMEA4530655_03320</name>
</gene>
<evidence type="ECO:0000256" key="6">
    <source>
        <dbReference type="ARBA" id="ARBA00022777"/>
    </source>
</evidence>
<evidence type="ECO:0000256" key="3">
    <source>
        <dbReference type="ARBA" id="ARBA00022679"/>
    </source>
</evidence>
<feature type="compositionally biased region" description="Polar residues" evidence="11">
    <location>
        <begin position="273"/>
        <end position="290"/>
    </location>
</feature>
<sequence>MDIRNARRWAEPGAKRYVGALMVVLAAFLVRSLLHPVLDHSMPGLFFVCAAIIVEFVWGLGPAIMAMVISIPIFDFFFVPPFRDVAQLDRRDVLIVTGFLMITPLAVALIERLRRAQYRAELIAEVAQTRYEMLLRAENERMVLTDSVQLGNALMTYLTKHLDSIFYLANPASHYVFIDEHFRRETGVTPEVAKREGLRALLHPDDAKRMAGLFSLDVEPPPHGAYNLRVRTRDGGYDLIHCELQHFRAHVGTYVILRLHSGPTVRPVTSLHTLSQASTANRSDSTTSNKSEPKTGTPDRREVSEVSETPVVSDGV</sequence>
<evidence type="ECO:0000256" key="4">
    <source>
        <dbReference type="ARBA" id="ARBA00022692"/>
    </source>
</evidence>
<dbReference type="Gene3D" id="3.30.450.20">
    <property type="entry name" value="PAS domain"/>
    <property type="match status" value="1"/>
</dbReference>
<evidence type="ECO:0000313" key="16">
    <source>
        <dbReference type="Proteomes" id="UP000215126"/>
    </source>
</evidence>
<dbReference type="Gene3D" id="1.20.120.620">
    <property type="entry name" value="Backbone structure of the membrane domain of e. Coli histidine kinase receptor kdpd"/>
    <property type="match status" value="1"/>
</dbReference>
<feature type="transmembrane region" description="Helical" evidence="12">
    <location>
        <begin position="46"/>
        <end position="73"/>
    </location>
</feature>
<evidence type="ECO:0000313" key="14">
    <source>
        <dbReference type="EMBL" id="SNU86487.1"/>
    </source>
</evidence>
<dbReference type="AlphaFoldDB" id="A0A239SM51"/>
<feature type="compositionally biased region" description="Low complexity" evidence="11">
    <location>
        <begin position="306"/>
        <end position="316"/>
    </location>
</feature>
<feature type="compositionally biased region" description="Basic and acidic residues" evidence="11">
    <location>
        <begin position="291"/>
        <end position="304"/>
    </location>
</feature>
<organism evidence="14 16">
    <name type="scientific">Pandoraea sputorum</name>
    <dbReference type="NCBI Taxonomy" id="93222"/>
    <lineage>
        <taxon>Bacteria</taxon>
        <taxon>Pseudomonadati</taxon>
        <taxon>Pseudomonadota</taxon>
        <taxon>Betaproteobacteria</taxon>
        <taxon>Burkholderiales</taxon>
        <taxon>Burkholderiaceae</taxon>
        <taxon>Pandoraea</taxon>
    </lineage>
</organism>
<keyword evidence="6" id="KW-0418">Kinase</keyword>
<dbReference type="OrthoDB" id="8719061at2"/>
<evidence type="ECO:0000256" key="11">
    <source>
        <dbReference type="SAM" id="MobiDB-lite"/>
    </source>
</evidence>
<dbReference type="EMBL" id="CABPSR010000006">
    <property type="protein sequence ID" value="VVE80889.1"/>
    <property type="molecule type" value="Genomic_DNA"/>
</dbReference>
<evidence type="ECO:0000259" key="13">
    <source>
        <dbReference type="Pfam" id="PF13493"/>
    </source>
</evidence>
<keyword evidence="16" id="KW-1185">Reference proteome</keyword>
<dbReference type="InterPro" id="IPR038318">
    <property type="entry name" value="KdpD_sf"/>
</dbReference>
<dbReference type="Proteomes" id="UP000335538">
    <property type="component" value="Unassembled WGS sequence"/>
</dbReference>
<protein>
    <recommendedName>
        <fullName evidence="13">Sensor protein KdpD transmembrane domain-containing protein</fullName>
    </recommendedName>
</protein>
<reference evidence="14 16" key="1">
    <citation type="submission" date="2017-06" db="EMBL/GenBank/DDBJ databases">
        <authorList>
            <consortium name="Pathogen Informatics"/>
        </authorList>
    </citation>
    <scope>NUCLEOTIDE SEQUENCE [LARGE SCALE GENOMIC DNA]</scope>
    <source>
        <strain evidence="14 16">NCTC13161</strain>
    </source>
</reference>
<accession>A0A239SM51</accession>
<evidence type="ECO:0000313" key="15">
    <source>
        <dbReference type="EMBL" id="VVE80889.1"/>
    </source>
</evidence>
<feature type="region of interest" description="Disordered" evidence="11">
    <location>
        <begin position="273"/>
        <end position="316"/>
    </location>
</feature>
<comment type="subcellular location">
    <subcellularLocation>
        <location evidence="1">Membrane</location>
        <topology evidence="1">Multi-pass membrane protein</topology>
    </subcellularLocation>
</comment>
<evidence type="ECO:0000256" key="1">
    <source>
        <dbReference type="ARBA" id="ARBA00004141"/>
    </source>
</evidence>
<dbReference type="GO" id="GO:0016020">
    <property type="term" value="C:membrane"/>
    <property type="evidence" value="ECO:0007669"/>
    <property type="project" value="UniProtKB-SubCell"/>
</dbReference>
<dbReference type="SUPFAM" id="SSF55785">
    <property type="entry name" value="PYP-like sensor domain (PAS domain)"/>
    <property type="match status" value="1"/>
</dbReference>
<keyword evidence="3" id="KW-0808">Transferase</keyword>
<dbReference type="InterPro" id="IPR025201">
    <property type="entry name" value="KdpD_TM"/>
</dbReference>
<evidence type="ECO:0000256" key="2">
    <source>
        <dbReference type="ARBA" id="ARBA00022553"/>
    </source>
</evidence>
<dbReference type="GO" id="GO:0005524">
    <property type="term" value="F:ATP binding"/>
    <property type="evidence" value="ECO:0007669"/>
    <property type="project" value="UniProtKB-KW"/>
</dbReference>
<dbReference type="GO" id="GO:0016301">
    <property type="term" value="F:kinase activity"/>
    <property type="evidence" value="ECO:0007669"/>
    <property type="project" value="UniProtKB-KW"/>
</dbReference>
<dbReference type="InterPro" id="IPR035965">
    <property type="entry name" value="PAS-like_dom_sf"/>
</dbReference>
<feature type="transmembrane region" description="Helical" evidence="12">
    <location>
        <begin position="93"/>
        <end position="110"/>
    </location>
</feature>
<keyword evidence="2" id="KW-0597">Phosphoprotein</keyword>
<keyword evidence="9" id="KW-0902">Two-component regulatory system</keyword>
<dbReference type="STRING" id="93222.NA29_25620"/>